<dbReference type="InterPro" id="IPR011990">
    <property type="entry name" value="TPR-like_helical_dom_sf"/>
</dbReference>
<dbReference type="AlphaFoldDB" id="A0A1H9CP82"/>
<organism evidence="2 3">
    <name type="scientific">Solimonas aquatica</name>
    <dbReference type="NCBI Taxonomy" id="489703"/>
    <lineage>
        <taxon>Bacteria</taxon>
        <taxon>Pseudomonadati</taxon>
        <taxon>Pseudomonadota</taxon>
        <taxon>Gammaproteobacteria</taxon>
        <taxon>Nevskiales</taxon>
        <taxon>Nevskiaceae</taxon>
        <taxon>Solimonas</taxon>
    </lineage>
</organism>
<evidence type="ECO:0000313" key="2">
    <source>
        <dbReference type="EMBL" id="SEQ03022.1"/>
    </source>
</evidence>
<dbReference type="EMBL" id="FOFS01000003">
    <property type="protein sequence ID" value="SEQ03022.1"/>
    <property type="molecule type" value="Genomic_DNA"/>
</dbReference>
<protein>
    <recommendedName>
        <fullName evidence="4">Tetratricopeptide repeat-containing protein</fullName>
    </recommendedName>
</protein>
<evidence type="ECO:0008006" key="4">
    <source>
        <dbReference type="Google" id="ProtNLM"/>
    </source>
</evidence>
<proteinExistence type="predicted"/>
<name>A0A1H9CP82_9GAMM</name>
<sequence>MRSHFTRTLIAAVLMAGATLAHAADKQTVRPEVGKPLQEAQTLIQQKSYKDALGKIDEAEKVGSLTPYESYIVDRMRAAAATGANDINTALKAYEESLASPQMPAAEKVQTLDVMAKLAYAGKNYAKAVDAIEKYREAGGNSPQTLELLPQAYYLTGKYGEAGKELSVLLAQKEKAGQTPSETQFQLLASCALKQNDMAGYASALEKLVSYYPKPSYWLDLIARTAGSKGFSDRWSLDLYRLRYATGTLESAGDYMEAAQLALQAGFPGEADQYVKAGYAKNALGQGSDAARHKRLKDLIDKKIAEDKATLAEGEKAAAKQAAGDALVNTGLNYVGYQQYDKGLPLMTQGIAKGSLKAADAAQLHLGYAYLEAGKKEEAAKALRAVQSSDGGTAVARLWLIKAR</sequence>
<gene>
    <name evidence="2" type="ORF">SAMN04488038_103129</name>
</gene>
<feature type="chain" id="PRO_5011440389" description="Tetratricopeptide repeat-containing protein" evidence="1">
    <location>
        <begin position="24"/>
        <end position="404"/>
    </location>
</feature>
<reference evidence="2 3" key="1">
    <citation type="submission" date="2016-10" db="EMBL/GenBank/DDBJ databases">
        <authorList>
            <person name="de Groot N.N."/>
        </authorList>
    </citation>
    <scope>NUCLEOTIDE SEQUENCE [LARGE SCALE GENOMIC DNA]</scope>
    <source>
        <strain evidence="2 3">DSM 25927</strain>
    </source>
</reference>
<accession>A0A1H9CP82</accession>
<keyword evidence="1" id="KW-0732">Signal</keyword>
<evidence type="ECO:0000256" key="1">
    <source>
        <dbReference type="SAM" id="SignalP"/>
    </source>
</evidence>
<dbReference type="Proteomes" id="UP000199233">
    <property type="component" value="Unassembled WGS sequence"/>
</dbReference>
<keyword evidence="3" id="KW-1185">Reference proteome</keyword>
<dbReference type="SUPFAM" id="SSF48452">
    <property type="entry name" value="TPR-like"/>
    <property type="match status" value="1"/>
</dbReference>
<dbReference type="STRING" id="489703.SAMN04488038_103129"/>
<evidence type="ECO:0000313" key="3">
    <source>
        <dbReference type="Proteomes" id="UP000199233"/>
    </source>
</evidence>
<feature type="signal peptide" evidence="1">
    <location>
        <begin position="1"/>
        <end position="23"/>
    </location>
</feature>
<dbReference type="Gene3D" id="1.25.40.10">
    <property type="entry name" value="Tetratricopeptide repeat domain"/>
    <property type="match status" value="1"/>
</dbReference>
<dbReference type="RefSeq" id="WP_177188843.1">
    <property type="nucleotide sequence ID" value="NZ_FOFS01000003.1"/>
</dbReference>